<dbReference type="PANTHER" id="PTHR15730">
    <property type="entry name" value="EXPERIMENTAL AUTOIMMUNE PROSTATITIS ANTIGEN 2-RELATED"/>
    <property type="match status" value="1"/>
</dbReference>
<dbReference type="GO" id="GO:0005886">
    <property type="term" value="C:plasma membrane"/>
    <property type="evidence" value="ECO:0007669"/>
    <property type="project" value="TreeGrafter"/>
</dbReference>
<reference evidence="1" key="1">
    <citation type="submission" date="2025-08" db="UniProtKB">
        <authorList>
            <consortium name="Ensembl"/>
        </authorList>
    </citation>
    <scope>IDENTIFICATION</scope>
</reference>
<dbReference type="Proteomes" id="UP000472276">
    <property type="component" value="Unassembled WGS sequence"/>
</dbReference>
<gene>
    <name evidence="1" type="primary">LOC116323696</name>
</gene>
<evidence type="ECO:0000313" key="2">
    <source>
        <dbReference type="Proteomes" id="UP000472276"/>
    </source>
</evidence>
<accession>A0A668UEP7</accession>
<dbReference type="GO" id="GO:0090314">
    <property type="term" value="P:positive regulation of protein targeting to membrane"/>
    <property type="evidence" value="ECO:0007669"/>
    <property type="project" value="TreeGrafter"/>
</dbReference>
<dbReference type="InterPro" id="IPR051244">
    <property type="entry name" value="TCAF"/>
</dbReference>
<sequence length="127" mass="13925">MEPALKLLSDSGLKCEQTNFREDLSVFVCTAYVNENLEEIKHFVAEGGGLLIGGHAWWWAYTNPGQNVLTEFSGNKILTQMGLSLLPATIGGGSYKAPVPSQAVKDSYHFRHLLSRFAAHVTTDESP</sequence>
<name>A0A668UEP7_OREAU</name>
<evidence type="ECO:0000313" key="1">
    <source>
        <dbReference type="Ensembl" id="ENSOABP00000036257.2"/>
    </source>
</evidence>
<reference evidence="1" key="2">
    <citation type="submission" date="2025-09" db="UniProtKB">
        <authorList>
            <consortium name="Ensembl"/>
        </authorList>
    </citation>
    <scope>IDENTIFICATION</scope>
</reference>
<proteinExistence type="predicted"/>
<organism evidence="1 2">
    <name type="scientific">Oreochromis aureus</name>
    <name type="common">Israeli tilapia</name>
    <name type="synonym">Chromis aureus</name>
    <dbReference type="NCBI Taxonomy" id="47969"/>
    <lineage>
        <taxon>Eukaryota</taxon>
        <taxon>Metazoa</taxon>
        <taxon>Chordata</taxon>
        <taxon>Craniata</taxon>
        <taxon>Vertebrata</taxon>
        <taxon>Euteleostomi</taxon>
        <taxon>Actinopterygii</taxon>
        <taxon>Neopterygii</taxon>
        <taxon>Teleostei</taxon>
        <taxon>Neoteleostei</taxon>
        <taxon>Acanthomorphata</taxon>
        <taxon>Ovalentaria</taxon>
        <taxon>Cichlomorphae</taxon>
        <taxon>Cichliformes</taxon>
        <taxon>Cichlidae</taxon>
        <taxon>African cichlids</taxon>
        <taxon>Pseudocrenilabrinae</taxon>
        <taxon>Oreochromini</taxon>
        <taxon>Oreochromis</taxon>
    </lineage>
</organism>
<protein>
    <submittedName>
        <fullName evidence="1">Uncharacterized protein</fullName>
    </submittedName>
</protein>
<dbReference type="AlphaFoldDB" id="A0A668UEP7"/>
<dbReference type="PANTHER" id="PTHR15730:SF5">
    <property type="entry name" value="SI:CH211-210B2.2-RELATED"/>
    <property type="match status" value="1"/>
</dbReference>
<keyword evidence="2" id="KW-1185">Reference proteome</keyword>
<dbReference type="GO" id="GO:0044325">
    <property type="term" value="F:transmembrane transporter binding"/>
    <property type="evidence" value="ECO:0007669"/>
    <property type="project" value="TreeGrafter"/>
</dbReference>
<dbReference type="Ensembl" id="ENSOABT00000037265.2">
    <property type="protein sequence ID" value="ENSOABP00000036257.2"/>
    <property type="gene ID" value="ENSOABG00000034174.1"/>
</dbReference>